<keyword evidence="1" id="KW-0472">Membrane</keyword>
<feature type="transmembrane region" description="Helical" evidence="1">
    <location>
        <begin position="88"/>
        <end position="106"/>
    </location>
</feature>
<evidence type="ECO:0000256" key="1">
    <source>
        <dbReference type="SAM" id="Phobius"/>
    </source>
</evidence>
<dbReference type="RefSeq" id="WP_345731223.1">
    <property type="nucleotide sequence ID" value="NZ_BAAAYN010000039.1"/>
</dbReference>
<name>A0ABP6T5M4_9ACTN</name>
<keyword evidence="1" id="KW-1133">Transmembrane helix</keyword>
<dbReference type="EMBL" id="BAAAYN010000039">
    <property type="protein sequence ID" value="GAA3392831.1"/>
    <property type="molecule type" value="Genomic_DNA"/>
</dbReference>
<protein>
    <submittedName>
        <fullName evidence="2">Uncharacterized protein</fullName>
    </submittedName>
</protein>
<feature type="transmembrane region" description="Helical" evidence="1">
    <location>
        <begin position="118"/>
        <end position="138"/>
    </location>
</feature>
<proteinExistence type="predicted"/>
<feature type="transmembrane region" description="Helical" evidence="1">
    <location>
        <begin position="16"/>
        <end position="38"/>
    </location>
</feature>
<accession>A0ABP6T5M4</accession>
<keyword evidence="3" id="KW-1185">Reference proteome</keyword>
<reference evidence="3" key="1">
    <citation type="journal article" date="2019" name="Int. J. Syst. Evol. Microbiol.">
        <title>The Global Catalogue of Microorganisms (GCM) 10K type strain sequencing project: providing services to taxonomists for standard genome sequencing and annotation.</title>
        <authorList>
            <consortium name="The Broad Institute Genomics Platform"/>
            <consortium name="The Broad Institute Genome Sequencing Center for Infectious Disease"/>
            <person name="Wu L."/>
            <person name="Ma J."/>
        </authorList>
    </citation>
    <scope>NUCLEOTIDE SEQUENCE [LARGE SCALE GENOMIC DNA]</scope>
    <source>
        <strain evidence="3">JCM 9458</strain>
    </source>
</reference>
<keyword evidence="1" id="KW-0812">Transmembrane</keyword>
<organism evidence="2 3">
    <name type="scientific">Cryptosporangium minutisporangium</name>
    <dbReference type="NCBI Taxonomy" id="113569"/>
    <lineage>
        <taxon>Bacteria</taxon>
        <taxon>Bacillati</taxon>
        <taxon>Actinomycetota</taxon>
        <taxon>Actinomycetes</taxon>
        <taxon>Cryptosporangiales</taxon>
        <taxon>Cryptosporangiaceae</taxon>
        <taxon>Cryptosporangium</taxon>
    </lineage>
</organism>
<evidence type="ECO:0000313" key="3">
    <source>
        <dbReference type="Proteomes" id="UP001501676"/>
    </source>
</evidence>
<comment type="caution">
    <text evidence="2">The sequence shown here is derived from an EMBL/GenBank/DDBJ whole genome shotgun (WGS) entry which is preliminary data.</text>
</comment>
<sequence>MSGMQTAERVASGRGWTVASATLLAGAWAALGFGLYLSPSDRQVWADLEGGGRFALGFAVYLPFLLLTVPILFVVLVGFFWTRTPRSVLVLVVATAFGIAVFAGWVANQPYLFDAQPWLRPFVVSCVFIDLLAALATVPGAQAAARM</sequence>
<dbReference type="Proteomes" id="UP001501676">
    <property type="component" value="Unassembled WGS sequence"/>
</dbReference>
<evidence type="ECO:0000313" key="2">
    <source>
        <dbReference type="EMBL" id="GAA3392831.1"/>
    </source>
</evidence>
<gene>
    <name evidence="2" type="ORF">GCM10020369_56020</name>
</gene>
<feature type="transmembrane region" description="Helical" evidence="1">
    <location>
        <begin position="58"/>
        <end position="81"/>
    </location>
</feature>